<dbReference type="AlphaFoldDB" id="G0R450"/>
<feature type="compositionally biased region" description="Basic and acidic residues" evidence="3">
    <location>
        <begin position="255"/>
        <end position="264"/>
    </location>
</feature>
<dbReference type="GO" id="GO:0005634">
    <property type="term" value="C:nucleus"/>
    <property type="evidence" value="ECO:0007669"/>
    <property type="project" value="InterPro"/>
</dbReference>
<dbReference type="Gene3D" id="3.30.1120.90">
    <property type="entry name" value="Nucleosome assembly protein"/>
    <property type="match status" value="1"/>
</dbReference>
<dbReference type="RefSeq" id="XP_004025202.1">
    <property type="nucleotide sequence ID" value="XM_004025153.1"/>
</dbReference>
<evidence type="ECO:0000313" key="4">
    <source>
        <dbReference type="EMBL" id="EGR27750.1"/>
    </source>
</evidence>
<reference evidence="4 5" key="1">
    <citation type="submission" date="2011-07" db="EMBL/GenBank/DDBJ databases">
        <authorList>
            <person name="Coyne R."/>
            <person name="Brami D."/>
            <person name="Johnson J."/>
            <person name="Hostetler J."/>
            <person name="Hannick L."/>
            <person name="Clark T."/>
            <person name="Cassidy-Hanley D."/>
            <person name="Inman J."/>
        </authorList>
    </citation>
    <scope>NUCLEOTIDE SEQUENCE [LARGE SCALE GENOMIC DNA]</scope>
    <source>
        <strain evidence="4 5">G5</strain>
    </source>
</reference>
<dbReference type="Proteomes" id="UP000008983">
    <property type="component" value="Unassembled WGS sequence"/>
</dbReference>
<evidence type="ECO:0000313" key="5">
    <source>
        <dbReference type="Proteomes" id="UP000008983"/>
    </source>
</evidence>
<evidence type="ECO:0000256" key="3">
    <source>
        <dbReference type="SAM" id="MobiDB-lite"/>
    </source>
</evidence>
<dbReference type="OrthoDB" id="312279at2759"/>
<dbReference type="GO" id="GO:0006334">
    <property type="term" value="P:nucleosome assembly"/>
    <property type="evidence" value="ECO:0007669"/>
    <property type="project" value="InterPro"/>
</dbReference>
<accession>G0R450</accession>
<name>G0R450_ICHMU</name>
<dbReference type="InterPro" id="IPR002164">
    <property type="entry name" value="NAP_family"/>
</dbReference>
<dbReference type="SUPFAM" id="SSF143113">
    <property type="entry name" value="NAP-like"/>
    <property type="match status" value="1"/>
</dbReference>
<organism evidence="4 5">
    <name type="scientific">Ichthyophthirius multifiliis</name>
    <name type="common">White spot disease agent</name>
    <name type="synonym">Ich</name>
    <dbReference type="NCBI Taxonomy" id="5932"/>
    <lineage>
        <taxon>Eukaryota</taxon>
        <taxon>Sar</taxon>
        <taxon>Alveolata</taxon>
        <taxon>Ciliophora</taxon>
        <taxon>Intramacronucleata</taxon>
        <taxon>Oligohymenophorea</taxon>
        <taxon>Hymenostomatida</taxon>
        <taxon>Ophryoglenina</taxon>
        <taxon>Ichthyophthirius</taxon>
    </lineage>
</organism>
<evidence type="ECO:0000256" key="2">
    <source>
        <dbReference type="RuleBase" id="RU003876"/>
    </source>
</evidence>
<keyword evidence="5" id="KW-1185">Reference proteome</keyword>
<dbReference type="OMA" id="VSPITWK"/>
<proteinExistence type="inferred from homology"/>
<dbReference type="STRING" id="857967.G0R450"/>
<dbReference type="EMBL" id="GL984326">
    <property type="protein sequence ID" value="EGR27750.1"/>
    <property type="molecule type" value="Genomic_DNA"/>
</dbReference>
<comment type="similarity">
    <text evidence="1 2">Belongs to the nucleosome assembly protein (NAP) family.</text>
</comment>
<dbReference type="PANTHER" id="PTHR11875">
    <property type="entry name" value="TESTIS-SPECIFIC Y-ENCODED PROTEIN"/>
    <property type="match status" value="1"/>
</dbReference>
<dbReference type="InParanoid" id="G0R450"/>
<sequence length="264" mass="31448">MSEITESQELICGKYPNPDEINDIENFTNEEERKELQNLQTEQEINEYWYKAMYSNNIVSQEIKDQDIPVLKTLKRIEYIPLEVYKYQLIFHFKPNEYFTNTLLVKTFEIDDEDEPIKSTGTSIDWKQGKNTTIKIEKKTQKSKKTGTKRIVERVQKYESFFNFFNDSYPLSEDSDDDNEKNQRSDVDRLNIDFDIFKSLIDEVIPYSIEYFLGVKSGEESLDLDDENEFEDQQCDEYNKNQENQKKKSKGVKNINDKQECKQQ</sequence>
<protein>
    <submittedName>
        <fullName evidence="4">Nucleosome assembly protein, putative</fullName>
    </submittedName>
</protein>
<feature type="region of interest" description="Disordered" evidence="3">
    <location>
        <begin position="237"/>
        <end position="264"/>
    </location>
</feature>
<dbReference type="InterPro" id="IPR037231">
    <property type="entry name" value="NAP-like_sf"/>
</dbReference>
<evidence type="ECO:0000256" key="1">
    <source>
        <dbReference type="ARBA" id="ARBA00009947"/>
    </source>
</evidence>
<dbReference type="eggNOG" id="KOG1507">
    <property type="taxonomic scope" value="Eukaryota"/>
</dbReference>
<dbReference type="GeneID" id="14903829"/>
<feature type="compositionally biased region" description="Basic and acidic residues" evidence="3">
    <location>
        <begin position="237"/>
        <end position="246"/>
    </location>
</feature>
<dbReference type="Pfam" id="PF00956">
    <property type="entry name" value="NAP"/>
    <property type="match status" value="1"/>
</dbReference>
<dbReference type="FunCoup" id="G0R450">
    <property type="interactions" value="264"/>
</dbReference>
<gene>
    <name evidence="4" type="ORF">IMG5_189800</name>
</gene>